<feature type="compositionally biased region" description="Basic residues" evidence="1">
    <location>
        <begin position="263"/>
        <end position="273"/>
    </location>
</feature>
<feature type="region of interest" description="Disordered" evidence="1">
    <location>
        <begin position="244"/>
        <end position="287"/>
    </location>
</feature>
<proteinExistence type="predicted"/>
<sequence length="287" mass="30968">MATPGYGKQSAPEQLPRSARDFAHLPAREAYLASLIDHLPDGAAMDAKTLAVLQPHYGQMACRSALTKLSTAGHLRRVRERLDSRQCRWVFRTYFSRTPRSDGWWAHFLSTGEASTPAAPDPPRERTLNRTSPTSAAYAALAGLGLVDPRLALSAADCAALEPLAAEWLDRGTTLPLFTAALTANLPPDIHSPAGFTRRRLIDKLPPERPQAPQPVPIPECTDCRTPCRPHALLGGLCRACRSTPGSPPTTPPRPGTLSPAAVHRHAARARGALRRDSAPPLPLRAP</sequence>
<accession>A0A372ZZW5</accession>
<evidence type="ECO:0000256" key="1">
    <source>
        <dbReference type="SAM" id="MobiDB-lite"/>
    </source>
</evidence>
<name>A0A372ZZW5_9ACTN</name>
<organism evidence="2 3">
    <name type="scientific">Kitasatospora xanthocidica</name>
    <dbReference type="NCBI Taxonomy" id="83382"/>
    <lineage>
        <taxon>Bacteria</taxon>
        <taxon>Bacillati</taxon>
        <taxon>Actinomycetota</taxon>
        <taxon>Actinomycetes</taxon>
        <taxon>Kitasatosporales</taxon>
        <taxon>Streptomycetaceae</taxon>
        <taxon>Kitasatospora</taxon>
    </lineage>
</organism>
<evidence type="ECO:0000313" key="3">
    <source>
        <dbReference type="Proteomes" id="UP000263377"/>
    </source>
</evidence>
<comment type="caution">
    <text evidence="2">The sequence shown here is derived from an EMBL/GenBank/DDBJ whole genome shotgun (WGS) entry which is preliminary data.</text>
</comment>
<dbReference type="AlphaFoldDB" id="A0A372ZZW5"/>
<gene>
    <name evidence="2" type="ORF">DR950_30025</name>
</gene>
<reference evidence="2 3" key="1">
    <citation type="submission" date="2018-08" db="EMBL/GenBank/DDBJ databases">
        <title>Diversity &amp; Physiological Properties of Lignin-Decomposing Actinobacteria from Soil.</title>
        <authorList>
            <person name="Roh S.G."/>
            <person name="Kim S.B."/>
        </authorList>
    </citation>
    <scope>NUCLEOTIDE SEQUENCE [LARGE SCALE GENOMIC DNA]</scope>
    <source>
        <strain evidence="2 3">MMS17-GH009</strain>
    </source>
</reference>
<feature type="compositionally biased region" description="Pro residues" evidence="1">
    <location>
        <begin position="246"/>
        <end position="255"/>
    </location>
</feature>
<protein>
    <submittedName>
        <fullName evidence="2">Uncharacterized protein</fullName>
    </submittedName>
</protein>
<dbReference type="EMBL" id="QVIG01000001">
    <property type="protein sequence ID" value="RGD61436.1"/>
    <property type="molecule type" value="Genomic_DNA"/>
</dbReference>
<dbReference type="Proteomes" id="UP000263377">
    <property type="component" value="Unassembled WGS sequence"/>
</dbReference>
<keyword evidence="3" id="KW-1185">Reference proteome</keyword>
<evidence type="ECO:0000313" key="2">
    <source>
        <dbReference type="EMBL" id="RGD61436.1"/>
    </source>
</evidence>
<dbReference type="RefSeq" id="WP_117489589.1">
    <property type="nucleotide sequence ID" value="NZ_QVIG01000001.1"/>
</dbReference>